<keyword evidence="3 12" id="KW-0723">Serine/threonine-protein kinase</keyword>
<evidence type="ECO:0000256" key="15">
    <source>
        <dbReference type="SAM" id="MobiDB-lite"/>
    </source>
</evidence>
<keyword evidence="8 12" id="KW-0067">ATP-binding</keyword>
<evidence type="ECO:0000256" key="7">
    <source>
        <dbReference type="ARBA" id="ARBA00022777"/>
    </source>
</evidence>
<dbReference type="InterPro" id="IPR014710">
    <property type="entry name" value="RmlC-like_jellyroll"/>
</dbReference>
<feature type="coiled-coil region" evidence="14">
    <location>
        <begin position="25"/>
        <end position="52"/>
    </location>
</feature>
<feature type="region of interest" description="Disordered" evidence="15">
    <location>
        <begin position="57"/>
        <end position="79"/>
    </location>
</feature>
<dbReference type="InterPro" id="IPR018490">
    <property type="entry name" value="cNMP-bd_dom_sf"/>
</dbReference>
<dbReference type="Gene3D" id="2.60.120.10">
    <property type="entry name" value="Jelly Rolls"/>
    <property type="match status" value="2"/>
</dbReference>
<dbReference type="CDD" id="cd00038">
    <property type="entry name" value="CAP_ED"/>
    <property type="match status" value="2"/>
</dbReference>
<keyword evidence="6 12" id="KW-0547">Nucleotide-binding</keyword>
<dbReference type="GO" id="GO:0004692">
    <property type="term" value="F:cGMP-dependent protein kinase activity"/>
    <property type="evidence" value="ECO:0007669"/>
    <property type="project" value="UniProtKB-EC"/>
</dbReference>
<dbReference type="EC" id="2.7.11.12" evidence="2 12"/>
<name>A0AAW1EJ98_ZOAVI</name>
<keyword evidence="5 12" id="KW-0808">Transferase</keyword>
<comment type="similarity">
    <text evidence="1 12">Belongs to the protein kinase superfamily. AGC Ser/Thr protein kinase family. cGMP subfamily.</text>
</comment>
<dbReference type="PROSITE" id="PS50011">
    <property type="entry name" value="PROTEIN_KINASE_DOM"/>
    <property type="match status" value="1"/>
</dbReference>
<dbReference type="SUPFAM" id="SSF56112">
    <property type="entry name" value="Protein kinase-like (PK-like)"/>
    <property type="match status" value="1"/>
</dbReference>
<feature type="active site" description="Proton acceptor" evidence="13">
    <location>
        <position position="504"/>
    </location>
</feature>
<dbReference type="InterPro" id="IPR000719">
    <property type="entry name" value="Prot_kinase_dom"/>
</dbReference>
<evidence type="ECO:0000256" key="12">
    <source>
        <dbReference type="PIRNR" id="PIRNR000559"/>
    </source>
</evidence>
<dbReference type="AlphaFoldDB" id="A0AAW1EJ98"/>
<sequence>MGTLRDLQFALQLKIEELRQRDALIDELELELDTKDELIRRLQEELDRYRATVSLPGSSAASADTEHACSAQSEDSQQVNRKTVISEPFTLDPVTLAMVSHRSCDKSQQSQKLIQSSFLKNGLLKNLDEGEIRTIIACMYPTTINQGCYVIQEGANGAQAYVLEEGQLELTKDGLKLLTMEPEDMFGELALFYNCTHTYSVSAQLDSKLWVIDRKSYQTILMQSGLNSLSHSTELLISVPFLQSLPEDVIMKMSDLMEETHYTEGDYIIRQGATGDTFYIISKGQVKVTEKKPGHEEVVLSKLSERQWFGEKALWGEDVRTVNVIAAGEVSCLVIDRETFTDGIGGLVFDCSHEVQQSPEAKIESDKDADLFSSSTLSDFQIICTLAVGEFGHVDLVQLKRNNKCLYAMRVLKKKLILSNGQQEHVLREGRILMEAHCPFIARLHKLFRDAECLYILTEACLGGDLYSLLKEKGCLDECSTRFYVACVVEALSFLHCRGVIYRDVKPENVVLDEHGYAKLIGSRCLKKVEVGKKTWTFCGTPGYMAPEIILNKGHGVSADFWSLGIFVFELLSGGLPFSDTDPIKILTATIGGIDQIDFPKTISKSASSLIKKLCRTNPSERLGSQRNGAKDIQKHKWFEGLNWNGLCKGTLNPPVIPKVKDALDSSTCGHYTEGSVELSTNWDDF</sequence>
<dbReference type="Pfam" id="PF00069">
    <property type="entry name" value="Pkinase"/>
    <property type="match status" value="1"/>
</dbReference>
<dbReference type="PIRSF" id="PIRSF000559">
    <property type="entry name" value="cGMP-dep_kinase"/>
    <property type="match status" value="1"/>
</dbReference>
<comment type="catalytic activity">
    <reaction evidence="10 12">
        <text>L-threonyl-[protein] + ATP = O-phospho-L-threonyl-[protein] + ADP + H(+)</text>
        <dbReference type="Rhea" id="RHEA:46608"/>
        <dbReference type="Rhea" id="RHEA-COMP:11060"/>
        <dbReference type="Rhea" id="RHEA-COMP:11605"/>
        <dbReference type="ChEBI" id="CHEBI:15378"/>
        <dbReference type="ChEBI" id="CHEBI:30013"/>
        <dbReference type="ChEBI" id="CHEBI:30616"/>
        <dbReference type="ChEBI" id="CHEBI:61977"/>
        <dbReference type="ChEBI" id="CHEBI:456216"/>
        <dbReference type="EC" id="2.7.11.12"/>
    </reaction>
</comment>
<dbReference type="Pfam" id="PF00027">
    <property type="entry name" value="cNMP_binding"/>
    <property type="match status" value="2"/>
</dbReference>
<evidence type="ECO:0000256" key="10">
    <source>
        <dbReference type="ARBA" id="ARBA00047298"/>
    </source>
</evidence>
<dbReference type="FunFam" id="1.10.510.10:FF:000210">
    <property type="entry name" value="Non-specific serine/threonine protein kinase"/>
    <property type="match status" value="1"/>
</dbReference>
<dbReference type="CDD" id="cd12086">
    <property type="entry name" value="DD_cGKI-beta"/>
    <property type="match status" value="1"/>
</dbReference>
<dbReference type="InterPro" id="IPR018488">
    <property type="entry name" value="cNMP-bd_CS"/>
</dbReference>
<dbReference type="InterPro" id="IPR008271">
    <property type="entry name" value="Ser/Thr_kinase_AS"/>
</dbReference>
<feature type="domain" description="Cyclic nucleotide-binding" evidence="17">
    <location>
        <begin position="241"/>
        <end position="340"/>
    </location>
</feature>
<dbReference type="Gene3D" id="1.10.510.10">
    <property type="entry name" value="Transferase(Phosphotransferase) domain 1"/>
    <property type="match status" value="1"/>
</dbReference>
<evidence type="ECO:0000256" key="13">
    <source>
        <dbReference type="PIRSR" id="PIRSR000559-1"/>
    </source>
</evidence>
<keyword evidence="20" id="KW-1185">Reference proteome</keyword>
<dbReference type="SMART" id="SM00220">
    <property type="entry name" value="S_TKc"/>
    <property type="match status" value="1"/>
</dbReference>
<dbReference type="PANTHER" id="PTHR24353:SF68">
    <property type="match status" value="1"/>
</dbReference>
<feature type="compositionally biased region" description="Polar residues" evidence="15">
    <location>
        <begin position="70"/>
        <end position="79"/>
    </location>
</feature>
<gene>
    <name evidence="19" type="ORF">VZT92_019027</name>
</gene>
<comment type="caution">
    <text evidence="19">The sequence shown here is derived from an EMBL/GenBank/DDBJ whole genome shotgun (WGS) entry which is preliminary data.</text>
</comment>
<keyword evidence="4 12" id="KW-0140">cGMP</keyword>
<evidence type="ECO:0000259" key="18">
    <source>
        <dbReference type="PROSITE" id="PS51285"/>
    </source>
</evidence>
<comment type="catalytic activity">
    <reaction evidence="11">
        <text>L-seryl-[protein] + ATP = O-phospho-L-seryl-[protein] + ADP + H(+)</text>
        <dbReference type="Rhea" id="RHEA:17989"/>
        <dbReference type="Rhea" id="RHEA-COMP:9863"/>
        <dbReference type="Rhea" id="RHEA-COMP:11604"/>
        <dbReference type="ChEBI" id="CHEBI:15378"/>
        <dbReference type="ChEBI" id="CHEBI:29999"/>
        <dbReference type="ChEBI" id="CHEBI:30616"/>
        <dbReference type="ChEBI" id="CHEBI:83421"/>
        <dbReference type="ChEBI" id="CHEBI:456216"/>
        <dbReference type="EC" id="2.7.11.12"/>
    </reaction>
</comment>
<dbReference type="CDD" id="cd05572">
    <property type="entry name" value="STKc_cGK"/>
    <property type="match status" value="1"/>
</dbReference>
<evidence type="ECO:0000256" key="4">
    <source>
        <dbReference type="ARBA" id="ARBA00022535"/>
    </source>
</evidence>
<dbReference type="PANTHER" id="PTHR24353">
    <property type="entry name" value="CYCLIC NUCLEOTIDE-DEPENDENT PROTEIN KINASE"/>
    <property type="match status" value="1"/>
</dbReference>
<dbReference type="PROSITE" id="PS50042">
    <property type="entry name" value="CNMP_BINDING_3"/>
    <property type="match status" value="2"/>
</dbReference>
<evidence type="ECO:0000259" key="17">
    <source>
        <dbReference type="PROSITE" id="PS50042"/>
    </source>
</evidence>
<dbReference type="EMBL" id="JBCEZU010000221">
    <property type="protein sequence ID" value="KAK9522575.1"/>
    <property type="molecule type" value="Genomic_DNA"/>
</dbReference>
<keyword evidence="9 12" id="KW-0142">cGMP-binding</keyword>
<accession>A0AAW1EJ98</accession>
<dbReference type="SMART" id="SM00100">
    <property type="entry name" value="cNMP"/>
    <property type="match status" value="2"/>
</dbReference>
<dbReference type="InterPro" id="IPR011009">
    <property type="entry name" value="Kinase-like_dom_sf"/>
</dbReference>
<evidence type="ECO:0000256" key="6">
    <source>
        <dbReference type="ARBA" id="ARBA00022741"/>
    </source>
</evidence>
<dbReference type="PRINTS" id="PR00104">
    <property type="entry name" value="CGMPKINASE"/>
</dbReference>
<dbReference type="Proteomes" id="UP001488805">
    <property type="component" value="Unassembled WGS sequence"/>
</dbReference>
<keyword evidence="14" id="KW-0175">Coiled coil</keyword>
<dbReference type="InterPro" id="IPR035014">
    <property type="entry name" value="STKc_cGK"/>
</dbReference>
<dbReference type="Gene3D" id="1.20.5.170">
    <property type="match status" value="1"/>
</dbReference>
<dbReference type="InterPro" id="IPR000961">
    <property type="entry name" value="AGC-kinase_C"/>
</dbReference>
<protein>
    <recommendedName>
        <fullName evidence="2 12">cGMP-dependent protein kinase</fullName>
        <ecNumber evidence="2 12">2.7.11.12</ecNumber>
    </recommendedName>
</protein>
<evidence type="ECO:0000256" key="2">
    <source>
        <dbReference type="ARBA" id="ARBA00012428"/>
    </source>
</evidence>
<evidence type="ECO:0000256" key="8">
    <source>
        <dbReference type="ARBA" id="ARBA00022840"/>
    </source>
</evidence>
<feature type="domain" description="Cyclic nucleotide-binding" evidence="17">
    <location>
        <begin position="123"/>
        <end position="222"/>
    </location>
</feature>
<evidence type="ECO:0000313" key="19">
    <source>
        <dbReference type="EMBL" id="KAK9522575.1"/>
    </source>
</evidence>
<dbReference type="FunFam" id="1.20.5.170:FF:000046">
    <property type="entry name" value="cGMP-dependent protein kinase 1"/>
    <property type="match status" value="1"/>
</dbReference>
<dbReference type="PROSITE" id="PS00888">
    <property type="entry name" value="CNMP_BINDING_1"/>
    <property type="match status" value="1"/>
</dbReference>
<feature type="domain" description="Protein kinase" evidence="16">
    <location>
        <begin position="380"/>
        <end position="639"/>
    </location>
</feature>
<reference evidence="19 20" key="1">
    <citation type="journal article" date="2024" name="Genome Biol. Evol.">
        <title>Chromosome-level genome assembly of the viviparous eelpout Zoarces viviparus.</title>
        <authorList>
            <person name="Fuhrmann N."/>
            <person name="Brasseur M.V."/>
            <person name="Bakowski C.E."/>
            <person name="Podsiadlowski L."/>
            <person name="Prost S."/>
            <person name="Krehenwinkel H."/>
            <person name="Mayer C."/>
        </authorList>
    </citation>
    <scope>NUCLEOTIDE SEQUENCE [LARGE SCALE GENOMIC DNA]</scope>
    <source>
        <strain evidence="19">NO-MEL_2022_Ind0_liver</strain>
    </source>
</reference>
<evidence type="ECO:0000256" key="1">
    <source>
        <dbReference type="ARBA" id="ARBA00006352"/>
    </source>
</evidence>
<dbReference type="PROSITE" id="PS51285">
    <property type="entry name" value="AGC_KINASE_CTER"/>
    <property type="match status" value="1"/>
</dbReference>
<proteinExistence type="inferred from homology"/>
<keyword evidence="7 12" id="KW-0418">Kinase</keyword>
<dbReference type="SUPFAM" id="SSF51206">
    <property type="entry name" value="cAMP-binding domain-like"/>
    <property type="match status" value="2"/>
</dbReference>
<dbReference type="GO" id="GO:0030553">
    <property type="term" value="F:cGMP binding"/>
    <property type="evidence" value="ECO:0007669"/>
    <property type="project" value="UniProtKB-KW"/>
</dbReference>
<evidence type="ECO:0000313" key="20">
    <source>
        <dbReference type="Proteomes" id="UP001488805"/>
    </source>
</evidence>
<evidence type="ECO:0000259" key="16">
    <source>
        <dbReference type="PROSITE" id="PS50011"/>
    </source>
</evidence>
<evidence type="ECO:0000256" key="14">
    <source>
        <dbReference type="SAM" id="Coils"/>
    </source>
</evidence>
<evidence type="ECO:0000256" key="11">
    <source>
        <dbReference type="ARBA" id="ARBA00047462"/>
    </source>
</evidence>
<organism evidence="19 20">
    <name type="scientific">Zoarces viviparus</name>
    <name type="common">Viviparous eelpout</name>
    <name type="synonym">Blennius viviparus</name>
    <dbReference type="NCBI Taxonomy" id="48416"/>
    <lineage>
        <taxon>Eukaryota</taxon>
        <taxon>Metazoa</taxon>
        <taxon>Chordata</taxon>
        <taxon>Craniata</taxon>
        <taxon>Vertebrata</taxon>
        <taxon>Euteleostomi</taxon>
        <taxon>Actinopterygii</taxon>
        <taxon>Neopterygii</taxon>
        <taxon>Teleostei</taxon>
        <taxon>Neoteleostei</taxon>
        <taxon>Acanthomorphata</taxon>
        <taxon>Eupercaria</taxon>
        <taxon>Perciformes</taxon>
        <taxon>Cottioidei</taxon>
        <taxon>Zoarcales</taxon>
        <taxon>Zoarcidae</taxon>
        <taxon>Zoarcinae</taxon>
        <taxon>Zoarces</taxon>
    </lineage>
</organism>
<evidence type="ECO:0000256" key="9">
    <source>
        <dbReference type="ARBA" id="ARBA00022992"/>
    </source>
</evidence>
<dbReference type="InterPro" id="IPR002374">
    <property type="entry name" value="cGMP_dep_kinase"/>
</dbReference>
<dbReference type="GO" id="GO:0005524">
    <property type="term" value="F:ATP binding"/>
    <property type="evidence" value="ECO:0007669"/>
    <property type="project" value="UniProtKB-KW"/>
</dbReference>
<feature type="domain" description="AGC-kinase C-terminal" evidence="18">
    <location>
        <begin position="640"/>
        <end position="686"/>
    </location>
</feature>
<evidence type="ECO:0000256" key="5">
    <source>
        <dbReference type="ARBA" id="ARBA00022679"/>
    </source>
</evidence>
<evidence type="ECO:0000256" key="3">
    <source>
        <dbReference type="ARBA" id="ARBA00022527"/>
    </source>
</evidence>
<dbReference type="InterPro" id="IPR000595">
    <property type="entry name" value="cNMP-bd_dom"/>
</dbReference>
<dbReference type="Gene3D" id="3.30.200.20">
    <property type="entry name" value="Phosphorylase Kinase, domain 1"/>
    <property type="match status" value="1"/>
</dbReference>
<dbReference type="PROSITE" id="PS00108">
    <property type="entry name" value="PROTEIN_KINASE_ST"/>
    <property type="match status" value="1"/>
</dbReference>